<feature type="region of interest" description="Disordered" evidence="1">
    <location>
        <begin position="1"/>
        <end position="34"/>
    </location>
</feature>
<keyword evidence="4" id="KW-1185">Reference proteome</keyword>
<reference evidence="3 4" key="1">
    <citation type="journal article" date="2019" name="Int. J. Syst. Evol. Microbiol.">
        <title>The Global Catalogue of Microorganisms (GCM) 10K type strain sequencing project: providing services to taxonomists for standard genome sequencing and annotation.</title>
        <authorList>
            <consortium name="The Broad Institute Genomics Platform"/>
            <consortium name="The Broad Institute Genome Sequencing Center for Infectious Disease"/>
            <person name="Wu L."/>
            <person name="Ma J."/>
        </authorList>
    </citation>
    <scope>NUCLEOTIDE SEQUENCE [LARGE SCALE GENOMIC DNA]</scope>
    <source>
        <strain evidence="3 4">JCM 16009</strain>
    </source>
</reference>
<accession>A0ABN2NM51</accession>
<evidence type="ECO:0000259" key="2">
    <source>
        <dbReference type="Pfam" id="PF26571"/>
    </source>
</evidence>
<evidence type="ECO:0000313" key="3">
    <source>
        <dbReference type="EMBL" id="GAA1875259.1"/>
    </source>
</evidence>
<dbReference type="EMBL" id="BAAAQK010000028">
    <property type="protein sequence ID" value="GAA1875259.1"/>
    <property type="molecule type" value="Genomic_DNA"/>
</dbReference>
<evidence type="ECO:0000313" key="4">
    <source>
        <dbReference type="Proteomes" id="UP001500449"/>
    </source>
</evidence>
<dbReference type="RefSeq" id="WP_344426234.1">
    <property type="nucleotide sequence ID" value="NZ_BAAAQK010000028.1"/>
</dbReference>
<feature type="compositionally biased region" description="Low complexity" evidence="1">
    <location>
        <begin position="1"/>
        <end position="16"/>
    </location>
</feature>
<organism evidence="3 4">
    <name type="scientific">Pseudonocardia ailaonensis</name>
    <dbReference type="NCBI Taxonomy" id="367279"/>
    <lineage>
        <taxon>Bacteria</taxon>
        <taxon>Bacillati</taxon>
        <taxon>Actinomycetota</taxon>
        <taxon>Actinomycetes</taxon>
        <taxon>Pseudonocardiales</taxon>
        <taxon>Pseudonocardiaceae</taxon>
        <taxon>Pseudonocardia</taxon>
    </lineage>
</organism>
<name>A0ABN2NM51_9PSEU</name>
<protein>
    <recommendedName>
        <fullName evidence="2">ARB-07466-like C-terminal domain-containing protein</fullName>
    </recommendedName>
</protein>
<dbReference type="InterPro" id="IPR058593">
    <property type="entry name" value="ARB_07466-like_C"/>
</dbReference>
<proteinExistence type="predicted"/>
<dbReference type="Pfam" id="PF26571">
    <property type="entry name" value="VldE"/>
    <property type="match status" value="1"/>
</dbReference>
<feature type="compositionally biased region" description="Basic and acidic residues" evidence="1">
    <location>
        <begin position="21"/>
        <end position="34"/>
    </location>
</feature>
<gene>
    <name evidence="3" type="ORF">GCM10009836_65640</name>
</gene>
<feature type="domain" description="ARB-07466-like C-terminal" evidence="2">
    <location>
        <begin position="167"/>
        <end position="261"/>
    </location>
</feature>
<dbReference type="Proteomes" id="UP001500449">
    <property type="component" value="Unassembled WGS sequence"/>
</dbReference>
<comment type="caution">
    <text evidence="3">The sequence shown here is derived from an EMBL/GenBank/DDBJ whole genome shotgun (WGS) entry which is preliminary data.</text>
</comment>
<sequence length="281" mass="29133">MTARLPDGPGSDDPPGSTAPRIREPAVRPGRAPERLIVSRHRSPTPGVAAVRRGLAAAAAAVTGGALAVAAPTVTMLAGGLAPEPGEARVGLAGSARTPEAAAKEEPPLRGATLAAMALPVRYDDSVDPARSLLKSAALNDAAHTAEEARKAAEARLNCPADLSALGAVKSWVRDAARFLSCQFDEPDLIGVAGRGRVSDHPRGLALDLMARGAKGDEIAACALRNQKALGISYVIWEQRINYGSGWQRMEDRGSATENHVDHVHLSFTSRQGSGTPTPCG</sequence>
<evidence type="ECO:0000256" key="1">
    <source>
        <dbReference type="SAM" id="MobiDB-lite"/>
    </source>
</evidence>